<dbReference type="EMBL" id="LJDB01000007">
    <property type="protein sequence ID" value="ONI42785.1"/>
    <property type="molecule type" value="Genomic_DNA"/>
</dbReference>
<evidence type="ECO:0000313" key="2">
    <source>
        <dbReference type="Proteomes" id="UP000188605"/>
    </source>
</evidence>
<gene>
    <name evidence="1" type="ORF">AN396_13330</name>
</gene>
<comment type="caution">
    <text evidence="1">The sequence shown here is derived from an EMBL/GenBank/DDBJ whole genome shotgun (WGS) entry which is preliminary data.</text>
</comment>
<protein>
    <submittedName>
        <fullName evidence="1">Heat-inducible transcription repressor HrcA</fullName>
    </submittedName>
</protein>
<evidence type="ECO:0000313" key="1">
    <source>
        <dbReference type="EMBL" id="ONI42785.1"/>
    </source>
</evidence>
<name>A0ACC8XGI0_9FIRM</name>
<keyword evidence="2" id="KW-1185">Reference proteome</keyword>
<sequence>MNERQTRILEAIIQDYIQTGDPVGSRTLSRKYDLGVSSATIRNEMADLEELGLIVQPYTSAGRIPSDKGYRLYVDNLMNRPNIAPDLQEIIVNMLQVKMNTIDTLLEETARLVAMMTNYATVATTSPIQEIEIKHIQLVPVDYKSVACVIVTNTTIVKHHIISTPMQVDYELCLVLSNFLNDYLGGTTLNNLNNKDWQEMAKKLPEHKQLILDIANAIVSTLQDETTNTFTKGATNILAFQEFNDISKAKELLELLEEKPYLINLLSKKNGTTICIGEENNLEPMKQCSLITTTYKLGEYTLGTIGIIGPKRMDYGQVISLLEHIAYQITNMVDN</sequence>
<organism evidence="1 2">
    <name type="scientific">Candidatus Epulonipiscium fishelsonii</name>
    <dbReference type="NCBI Taxonomy" id="77094"/>
    <lineage>
        <taxon>Bacteria</taxon>
        <taxon>Bacillati</taxon>
        <taxon>Bacillota</taxon>
        <taxon>Clostridia</taxon>
        <taxon>Lachnospirales</taxon>
        <taxon>Lachnospiraceae</taxon>
        <taxon>Candidatus Epulonipiscium</taxon>
    </lineage>
</organism>
<reference evidence="1" key="1">
    <citation type="submission" date="2016-08" db="EMBL/GenBank/DDBJ databases">
        <authorList>
            <person name="Ngugi D.K."/>
            <person name="Miyake S."/>
            <person name="Stingl U."/>
        </authorList>
    </citation>
    <scope>NUCLEOTIDE SEQUENCE</scope>
    <source>
        <strain evidence="1">SCG-B11WGA-EpuloA1</strain>
    </source>
</reference>
<proteinExistence type="predicted"/>
<accession>A0ACC8XGI0</accession>
<dbReference type="Proteomes" id="UP000188605">
    <property type="component" value="Unassembled WGS sequence"/>
</dbReference>